<gene>
    <name evidence="1" type="ORF">JD82_03299</name>
</gene>
<comment type="caution">
    <text evidence="1">The sequence shown here is derived from an EMBL/GenBank/DDBJ whole genome shotgun (WGS) entry which is preliminary data.</text>
</comment>
<sequence>MTCSPEIVPSEVEAVLGRLISRGYRFVHPRDASGELVTVVGVRMHDTVVDVVRLDGEDDVTATRMPYDEPNILEPKQVLWQRSGDMNDVVGELLELPDDEYLQPAPQTRVNARGCWVPNGSGRAKWLQATA</sequence>
<dbReference type="EMBL" id="VLJV01000001">
    <property type="protein sequence ID" value="TWH21435.1"/>
    <property type="molecule type" value="Genomic_DNA"/>
</dbReference>
<keyword evidence="2" id="KW-1185">Reference proteome</keyword>
<dbReference type="AlphaFoldDB" id="A0A660CK87"/>
<evidence type="ECO:0000313" key="1">
    <source>
        <dbReference type="EMBL" id="TWH21435.1"/>
    </source>
</evidence>
<reference evidence="1 2" key="1">
    <citation type="submission" date="2019-07" db="EMBL/GenBank/DDBJ databases">
        <title>R&amp;d 2014.</title>
        <authorList>
            <person name="Klenk H.-P."/>
        </authorList>
    </citation>
    <scope>NUCLEOTIDE SEQUENCE [LARGE SCALE GENOMIC DNA]</scope>
    <source>
        <strain evidence="1 2">DSM 43194</strain>
    </source>
</reference>
<evidence type="ECO:0000313" key="2">
    <source>
        <dbReference type="Proteomes" id="UP000317303"/>
    </source>
</evidence>
<proteinExistence type="predicted"/>
<dbReference type="RefSeq" id="WP_030533589.1">
    <property type="nucleotide sequence ID" value="NZ_JOIJ01000016.1"/>
</dbReference>
<dbReference type="Proteomes" id="UP000317303">
    <property type="component" value="Unassembled WGS sequence"/>
</dbReference>
<protein>
    <submittedName>
        <fullName evidence="1">Uncharacterized protein</fullName>
    </submittedName>
</protein>
<accession>A0A660CK87</accession>
<name>A0A660CK87_9PSEU</name>
<organism evidence="1 2">
    <name type="scientific">Prauserella rugosa</name>
    <dbReference type="NCBI Taxonomy" id="43354"/>
    <lineage>
        <taxon>Bacteria</taxon>
        <taxon>Bacillati</taxon>
        <taxon>Actinomycetota</taxon>
        <taxon>Actinomycetes</taxon>
        <taxon>Pseudonocardiales</taxon>
        <taxon>Pseudonocardiaceae</taxon>
        <taxon>Prauserella</taxon>
    </lineage>
</organism>
<dbReference type="OrthoDB" id="3690349at2"/>